<evidence type="ECO:0000256" key="6">
    <source>
        <dbReference type="ARBA" id="ARBA00022989"/>
    </source>
</evidence>
<evidence type="ECO:0000313" key="11">
    <source>
        <dbReference type="Proteomes" id="UP001326613"/>
    </source>
</evidence>
<dbReference type="PANTHER" id="PTHR30607">
    <property type="entry name" value="POTASSIUM-TRANSPORTING ATPASE A CHAIN"/>
    <property type="match status" value="1"/>
</dbReference>
<protein>
    <submittedName>
        <fullName evidence="10">KdpA-like potassium-transporting ATPase A chainprotein</fullName>
    </submittedName>
</protein>
<dbReference type="PIRSF" id="PIRSF001294">
    <property type="entry name" value="K_ATPaseA"/>
    <property type="match status" value="1"/>
</dbReference>
<reference evidence="10 11" key="1">
    <citation type="submission" date="2022-10" db="EMBL/GenBank/DDBJ databases">
        <title>Host association and intracellularity evolved multiple times independently in the Rickettsiales.</title>
        <authorList>
            <person name="Castelli M."/>
            <person name="Nardi T."/>
            <person name="Gammuto L."/>
            <person name="Bellinzona G."/>
            <person name="Sabaneyeva E."/>
            <person name="Potekhin A."/>
            <person name="Serra V."/>
            <person name="Petroni G."/>
            <person name="Sassera D."/>
        </authorList>
    </citation>
    <scope>NUCLEOTIDE SEQUENCE [LARGE SCALE GENOMIC DNA]</scope>
    <source>
        <strain evidence="10 11">Kr 154-4</strain>
    </source>
</reference>
<gene>
    <name evidence="10" type="ORF">Trichorick_00184</name>
</gene>
<keyword evidence="4 9" id="KW-0812">Transmembrane</keyword>
<keyword evidence="5" id="KW-0630">Potassium</keyword>
<proteinExistence type="predicted"/>
<feature type="transmembrane region" description="Helical" evidence="9">
    <location>
        <begin position="364"/>
        <end position="386"/>
    </location>
</feature>
<sequence length="551" mass="60961">MLMAAIIFFIILTGLAILLGKYVAYVYRDKANSLINNLKIPLFNIEPQTWDQYFRSLMCFNIICIVVTFIIIYFQEYLPLNSNLQEGLGLAASLNAAVSFTSGTFWQSHNPETQLSMFSQLFALTLQNFLSGGTGIAVFIAFTRGIINNNNPLLGNFYEDFFKSIFLILLPISLVISLFLVSQSVPFDFVGQLNYTDLTGNQQQLFIGPVAGQVAIKNLVANGGSLFASASAHPFEAPNRVVVIFSLFLVLWLPVALIFTYGYLLKEPKLSWSLYAVVLFIMGISLWLINLGENEYGVPLVLSNESLQDTFNYTGKELIYDKFPSLMWILSITTSSSGSANACLENYSPLSTLVMFASLVLSKFVLEGVGSGFFAMLAYLVVAIFLRGLITGNTANFFGKKISIREINYVVVVFLLVPVGILFFTGITLLLPISKALITYPASQAVTDITYNFASTFTNNGSVLTGINITNDYFNYTTTIAMLIGRYPVIYYSLALSGSFANKKKIVNLRQEESQFGGELSIFLIIIVLLVGAIAFLPLVILGPFLEFIRM</sequence>
<feature type="transmembrane region" description="Helical" evidence="9">
    <location>
        <begin position="53"/>
        <end position="75"/>
    </location>
</feature>
<dbReference type="Proteomes" id="UP001326613">
    <property type="component" value="Chromosome"/>
</dbReference>
<feature type="transmembrane region" description="Helical" evidence="9">
    <location>
        <begin position="480"/>
        <end position="501"/>
    </location>
</feature>
<accession>A0ABZ0UT92</accession>
<keyword evidence="1" id="KW-0813">Transport</keyword>
<dbReference type="EMBL" id="CP112932">
    <property type="protein sequence ID" value="WPY00312.1"/>
    <property type="molecule type" value="Genomic_DNA"/>
</dbReference>
<evidence type="ECO:0000256" key="9">
    <source>
        <dbReference type="SAM" id="Phobius"/>
    </source>
</evidence>
<evidence type="ECO:0000256" key="1">
    <source>
        <dbReference type="ARBA" id="ARBA00022448"/>
    </source>
</evidence>
<organism evidence="10 11">
    <name type="scientific">Candidatus Trichorickettsia mobilis</name>
    <dbReference type="NCBI Taxonomy" id="1346319"/>
    <lineage>
        <taxon>Bacteria</taxon>
        <taxon>Pseudomonadati</taxon>
        <taxon>Pseudomonadota</taxon>
        <taxon>Alphaproteobacteria</taxon>
        <taxon>Rickettsiales</taxon>
        <taxon>Rickettsiaceae</taxon>
        <taxon>Rickettsieae</taxon>
        <taxon>Candidatus Trichorickettsia</taxon>
    </lineage>
</organism>
<name>A0ABZ0UT92_9RICK</name>
<dbReference type="PANTHER" id="PTHR30607:SF2">
    <property type="entry name" value="POTASSIUM-TRANSPORTING ATPASE POTASSIUM-BINDING SUBUNIT"/>
    <property type="match status" value="1"/>
</dbReference>
<feature type="transmembrane region" description="Helical" evidence="9">
    <location>
        <begin position="522"/>
        <end position="546"/>
    </location>
</feature>
<feature type="transmembrane region" description="Helical" evidence="9">
    <location>
        <begin position="241"/>
        <end position="265"/>
    </location>
</feature>
<feature type="transmembrane region" description="Helical" evidence="9">
    <location>
        <begin position="407"/>
        <end position="431"/>
    </location>
</feature>
<keyword evidence="11" id="KW-1185">Reference proteome</keyword>
<keyword evidence="7" id="KW-0406">Ion transport</keyword>
<feature type="transmembrane region" description="Helical" evidence="9">
    <location>
        <begin position="272"/>
        <end position="289"/>
    </location>
</feature>
<evidence type="ECO:0000256" key="7">
    <source>
        <dbReference type="ARBA" id="ARBA00023065"/>
    </source>
</evidence>
<dbReference type="InterPro" id="IPR004623">
    <property type="entry name" value="KdpA"/>
</dbReference>
<keyword evidence="8 9" id="KW-0472">Membrane</keyword>
<evidence type="ECO:0000256" key="4">
    <source>
        <dbReference type="ARBA" id="ARBA00022692"/>
    </source>
</evidence>
<evidence type="ECO:0000313" key="10">
    <source>
        <dbReference type="EMBL" id="WPY00312.1"/>
    </source>
</evidence>
<keyword evidence="2" id="KW-1003">Cell membrane</keyword>
<feature type="transmembrane region" description="Helical" evidence="9">
    <location>
        <begin position="118"/>
        <end position="140"/>
    </location>
</feature>
<evidence type="ECO:0000256" key="8">
    <source>
        <dbReference type="ARBA" id="ARBA00023136"/>
    </source>
</evidence>
<keyword evidence="3" id="KW-0633">Potassium transport</keyword>
<feature type="transmembrane region" description="Helical" evidence="9">
    <location>
        <begin position="161"/>
        <end position="181"/>
    </location>
</feature>
<feature type="transmembrane region" description="Helical" evidence="9">
    <location>
        <begin position="87"/>
        <end position="106"/>
    </location>
</feature>
<evidence type="ECO:0000256" key="2">
    <source>
        <dbReference type="ARBA" id="ARBA00022475"/>
    </source>
</evidence>
<keyword evidence="6 9" id="KW-1133">Transmembrane helix</keyword>
<evidence type="ECO:0000256" key="3">
    <source>
        <dbReference type="ARBA" id="ARBA00022538"/>
    </source>
</evidence>
<dbReference type="Pfam" id="PF03814">
    <property type="entry name" value="KdpA"/>
    <property type="match status" value="1"/>
</dbReference>
<evidence type="ECO:0000256" key="5">
    <source>
        <dbReference type="ARBA" id="ARBA00022958"/>
    </source>
</evidence>